<evidence type="ECO:0000256" key="2">
    <source>
        <dbReference type="ARBA" id="ARBA00022723"/>
    </source>
</evidence>
<evidence type="ECO:0000256" key="4">
    <source>
        <dbReference type="SAM" id="Phobius"/>
    </source>
</evidence>
<protein>
    <submittedName>
        <fullName evidence="5">Heme oxygenase</fullName>
    </submittedName>
</protein>
<accession>A0A0L7KW73</accession>
<comment type="caution">
    <text evidence="5">The sequence shown here is derived from an EMBL/GenBank/DDBJ whole genome shotgun (WGS) entry which is preliminary data.</text>
</comment>
<gene>
    <name evidence="5" type="ORF">OBRU01_19961</name>
</gene>
<evidence type="ECO:0000256" key="3">
    <source>
        <dbReference type="ARBA" id="ARBA00023004"/>
    </source>
</evidence>
<dbReference type="GO" id="GO:0046872">
    <property type="term" value="F:metal ion binding"/>
    <property type="evidence" value="ECO:0007669"/>
    <property type="project" value="UniProtKB-KW"/>
</dbReference>
<dbReference type="GO" id="GO:0006788">
    <property type="term" value="P:heme oxidation"/>
    <property type="evidence" value="ECO:0007669"/>
    <property type="project" value="InterPro"/>
</dbReference>
<evidence type="ECO:0000313" key="6">
    <source>
        <dbReference type="Proteomes" id="UP000037510"/>
    </source>
</evidence>
<feature type="transmembrane region" description="Helical" evidence="4">
    <location>
        <begin position="202"/>
        <end position="224"/>
    </location>
</feature>
<keyword evidence="1" id="KW-0349">Heme</keyword>
<sequence length="228" mass="26032">MSEGADIFSTRMRKATRTIHNVSDALVNAKFAICKYIIINALRNEQVWGGGLFIFYHVFAYLEDAKERLNMPEFNKLFKAFEDDLSHYLGESWRSIPKAAALDNYMQHLQDLEKESPKLLMAYVYHMYLGLLKNAQSVQYKDKVTDFTDVDIPQLKKDFREAMNQIAATLSDEEKEALIEEGKQVFIMNNLIVNSVGGQNTVLLNLLVKASAVVLVFAGVVAAYKWYK</sequence>
<name>A0A0L7KW73_OPEBR</name>
<keyword evidence="6" id="KW-1185">Reference proteome</keyword>
<evidence type="ECO:0000256" key="1">
    <source>
        <dbReference type="ARBA" id="ARBA00022617"/>
    </source>
</evidence>
<dbReference type="InterPro" id="IPR016053">
    <property type="entry name" value="Haem_Oase-like"/>
</dbReference>
<evidence type="ECO:0000313" key="5">
    <source>
        <dbReference type="EMBL" id="KOB67316.1"/>
    </source>
</evidence>
<dbReference type="Pfam" id="PF01126">
    <property type="entry name" value="Heme_oxygenase"/>
    <property type="match status" value="1"/>
</dbReference>
<dbReference type="Proteomes" id="UP000037510">
    <property type="component" value="Unassembled WGS sequence"/>
</dbReference>
<dbReference type="InterPro" id="IPR016084">
    <property type="entry name" value="Haem_Oase-like_multi-hlx"/>
</dbReference>
<keyword evidence="4" id="KW-0812">Transmembrane</keyword>
<dbReference type="SUPFAM" id="SSF48613">
    <property type="entry name" value="Heme oxygenase-like"/>
    <property type="match status" value="1"/>
</dbReference>
<reference evidence="5 6" key="1">
    <citation type="journal article" date="2015" name="Genome Biol. Evol.">
        <title>The genome of winter moth (Operophtera brumata) provides a genomic perspective on sexual dimorphism and phenology.</title>
        <authorList>
            <person name="Derks M.F."/>
            <person name="Smit S."/>
            <person name="Salis L."/>
            <person name="Schijlen E."/>
            <person name="Bossers A."/>
            <person name="Mateman C."/>
            <person name="Pijl A.S."/>
            <person name="de Ridder D."/>
            <person name="Groenen M.A."/>
            <person name="Visser M.E."/>
            <person name="Megens H.J."/>
        </authorList>
    </citation>
    <scope>NUCLEOTIDE SEQUENCE [LARGE SCALE GENOMIC DNA]</scope>
    <source>
        <strain evidence="5">WM2013NL</strain>
        <tissue evidence="5">Head and thorax</tissue>
    </source>
</reference>
<dbReference type="STRING" id="104452.A0A0L7KW73"/>
<keyword evidence="3" id="KW-0408">Iron</keyword>
<proteinExistence type="predicted"/>
<organism evidence="5 6">
    <name type="scientific">Operophtera brumata</name>
    <name type="common">Winter moth</name>
    <name type="synonym">Phalaena brumata</name>
    <dbReference type="NCBI Taxonomy" id="104452"/>
    <lineage>
        <taxon>Eukaryota</taxon>
        <taxon>Metazoa</taxon>
        <taxon>Ecdysozoa</taxon>
        <taxon>Arthropoda</taxon>
        <taxon>Hexapoda</taxon>
        <taxon>Insecta</taxon>
        <taxon>Pterygota</taxon>
        <taxon>Neoptera</taxon>
        <taxon>Endopterygota</taxon>
        <taxon>Lepidoptera</taxon>
        <taxon>Glossata</taxon>
        <taxon>Ditrysia</taxon>
        <taxon>Geometroidea</taxon>
        <taxon>Geometridae</taxon>
        <taxon>Larentiinae</taxon>
        <taxon>Operophtera</taxon>
    </lineage>
</organism>
<dbReference type="InterPro" id="IPR002051">
    <property type="entry name" value="Haem_Oase"/>
</dbReference>
<keyword evidence="4" id="KW-0472">Membrane</keyword>
<dbReference type="GO" id="GO:0004392">
    <property type="term" value="F:heme oxygenase (decyclizing) activity"/>
    <property type="evidence" value="ECO:0007669"/>
    <property type="project" value="InterPro"/>
</dbReference>
<dbReference type="AlphaFoldDB" id="A0A0L7KW73"/>
<keyword evidence="2" id="KW-0479">Metal-binding</keyword>
<dbReference type="CDD" id="cd19165">
    <property type="entry name" value="HemeO"/>
    <property type="match status" value="1"/>
</dbReference>
<dbReference type="Gene3D" id="1.20.910.10">
    <property type="entry name" value="Heme oxygenase-like"/>
    <property type="match status" value="1"/>
</dbReference>
<keyword evidence="4" id="KW-1133">Transmembrane helix</keyword>
<dbReference type="EMBL" id="JTDY01005150">
    <property type="protein sequence ID" value="KOB67316.1"/>
    <property type="molecule type" value="Genomic_DNA"/>
</dbReference>
<dbReference type="PANTHER" id="PTHR10720:SF0">
    <property type="entry name" value="HEME OXYGENASE"/>
    <property type="match status" value="1"/>
</dbReference>
<dbReference type="PANTHER" id="PTHR10720">
    <property type="entry name" value="HEME OXYGENASE"/>
    <property type="match status" value="1"/>
</dbReference>